<dbReference type="SUPFAM" id="SSF46785">
    <property type="entry name" value="Winged helix' DNA-binding domain"/>
    <property type="match status" value="1"/>
</dbReference>
<proteinExistence type="inferred from homology"/>
<feature type="domain" description="TFIIF beta subunit HTH" evidence="8">
    <location>
        <begin position="189"/>
        <end position="253"/>
    </location>
</feature>
<gene>
    <name evidence="10" type="ORF">AKO1_015654</name>
</gene>
<accession>A0AAW2ZIC7</accession>
<keyword evidence="6" id="KW-0539">Nucleus</keyword>
<reference evidence="10 11" key="1">
    <citation type="submission" date="2024-03" db="EMBL/GenBank/DDBJ databases">
        <title>The Acrasis kona genome and developmental transcriptomes reveal deep origins of eukaryotic multicellular pathways.</title>
        <authorList>
            <person name="Sheikh S."/>
            <person name="Fu C.-J."/>
            <person name="Brown M.W."/>
            <person name="Baldauf S.L."/>
        </authorList>
    </citation>
    <scope>NUCLEOTIDE SEQUENCE [LARGE SCALE GENOMIC DNA]</scope>
    <source>
        <strain evidence="10 11">ATCC MYA-3509</strain>
    </source>
</reference>
<dbReference type="EMBL" id="JAOPGA020001439">
    <property type="protein sequence ID" value="KAL0488481.1"/>
    <property type="molecule type" value="Genomic_DNA"/>
</dbReference>
<dbReference type="CDD" id="cd07980">
    <property type="entry name" value="TFIIF_beta"/>
    <property type="match status" value="1"/>
</dbReference>
<dbReference type="AlphaFoldDB" id="A0AAW2ZIC7"/>
<keyword evidence="11" id="KW-1185">Reference proteome</keyword>
<evidence type="ECO:0000313" key="10">
    <source>
        <dbReference type="EMBL" id="KAL0488481.1"/>
    </source>
</evidence>
<comment type="similarity">
    <text evidence="2">Belongs to the TFIIF beta subunit family.</text>
</comment>
<dbReference type="Pfam" id="PF02270">
    <property type="entry name" value="TFIIF_beta"/>
    <property type="match status" value="1"/>
</dbReference>
<dbReference type="SUPFAM" id="SSF50916">
    <property type="entry name" value="Rap30/74 interaction domains"/>
    <property type="match status" value="1"/>
</dbReference>
<evidence type="ECO:0000256" key="6">
    <source>
        <dbReference type="ARBA" id="ARBA00023242"/>
    </source>
</evidence>
<dbReference type="GO" id="GO:0006367">
    <property type="term" value="P:transcription initiation at RNA polymerase II promoter"/>
    <property type="evidence" value="ECO:0007669"/>
    <property type="project" value="InterPro"/>
</dbReference>
<dbReference type="Gene3D" id="1.10.10.10">
    <property type="entry name" value="Winged helix-like DNA-binding domain superfamily/Winged helix DNA-binding domain"/>
    <property type="match status" value="1"/>
</dbReference>
<dbReference type="GO" id="GO:0003677">
    <property type="term" value="F:DNA binding"/>
    <property type="evidence" value="ECO:0007669"/>
    <property type="project" value="UniProtKB-KW"/>
</dbReference>
<evidence type="ECO:0000256" key="3">
    <source>
        <dbReference type="ARBA" id="ARBA00023015"/>
    </source>
</evidence>
<keyword evidence="3" id="KW-0805">Transcription regulation</keyword>
<evidence type="ECO:0000256" key="7">
    <source>
        <dbReference type="SAM" id="MobiDB-lite"/>
    </source>
</evidence>
<dbReference type="FunFam" id="1.10.10.10:FF:000035">
    <property type="entry name" value="General transcription factor IIF subunit 2"/>
    <property type="match status" value="1"/>
</dbReference>
<keyword evidence="5" id="KW-0804">Transcription</keyword>
<dbReference type="InterPro" id="IPR003196">
    <property type="entry name" value="TFIIF_beta"/>
</dbReference>
<dbReference type="Proteomes" id="UP001431209">
    <property type="component" value="Unassembled WGS sequence"/>
</dbReference>
<dbReference type="Pfam" id="PF17683">
    <property type="entry name" value="TFIIF_beta_N"/>
    <property type="match status" value="1"/>
</dbReference>
<feature type="region of interest" description="Disordered" evidence="7">
    <location>
        <begin position="157"/>
        <end position="191"/>
    </location>
</feature>
<evidence type="ECO:0000256" key="4">
    <source>
        <dbReference type="ARBA" id="ARBA00023125"/>
    </source>
</evidence>
<evidence type="ECO:0000259" key="9">
    <source>
        <dbReference type="Pfam" id="PF17683"/>
    </source>
</evidence>
<evidence type="ECO:0000256" key="1">
    <source>
        <dbReference type="ARBA" id="ARBA00004123"/>
    </source>
</evidence>
<dbReference type="InterPro" id="IPR036390">
    <property type="entry name" value="WH_DNA-bd_sf"/>
</dbReference>
<feature type="domain" description="TFIIF beta subunit N-terminal" evidence="9">
    <location>
        <begin position="23"/>
        <end position="142"/>
    </location>
</feature>
<sequence>MSAASPNVQMGLQEGLVDASQSNRKIWLVKIPSFIHQEWEKASDDAVLGNVVIETTPGRKDPKIKFVQAPKGVEQIDELNLTMTTPPSLYVFQTQEIPQKEPQPQTTDEPPKKLYKISIDGTVNTSCTMVPPMTLKYSAVVKNREIKANTHTNLTMKVNDTKVEARKYRPITKPYPPSSRSQGQKEKASRMNKDELEDLVFKLFRQKAFWKLNDLVEETEQPVQYLKKDILEKMCIYHRGGEHKGEYELKEEYNVDNVVNPEGEAVTQVEDDEEDWE</sequence>
<comment type="subcellular location">
    <subcellularLocation>
        <location evidence="1">Nucleus</location>
    </subcellularLocation>
</comment>
<dbReference type="InterPro" id="IPR040450">
    <property type="entry name" value="TFIIF_beta_HTH"/>
</dbReference>
<dbReference type="PANTHER" id="PTHR10445:SF0">
    <property type="entry name" value="GENERAL TRANSCRIPTION FACTOR IIF SUBUNIT 2"/>
    <property type="match status" value="1"/>
</dbReference>
<dbReference type="GO" id="GO:0005674">
    <property type="term" value="C:transcription factor TFIIF complex"/>
    <property type="evidence" value="ECO:0007669"/>
    <property type="project" value="InterPro"/>
</dbReference>
<dbReference type="InterPro" id="IPR036388">
    <property type="entry name" value="WH-like_DNA-bd_sf"/>
</dbReference>
<name>A0AAW2ZIC7_9EUKA</name>
<keyword evidence="4" id="KW-0238">DNA-binding</keyword>
<dbReference type="InterPro" id="IPR040504">
    <property type="entry name" value="TFIIF_beta_N"/>
</dbReference>
<evidence type="ECO:0000256" key="5">
    <source>
        <dbReference type="ARBA" id="ARBA00023163"/>
    </source>
</evidence>
<protein>
    <submittedName>
        <fullName evidence="10">Transcription initiation factor TFIIF subunit beta</fullName>
    </submittedName>
</protein>
<organism evidence="10 11">
    <name type="scientific">Acrasis kona</name>
    <dbReference type="NCBI Taxonomy" id="1008807"/>
    <lineage>
        <taxon>Eukaryota</taxon>
        <taxon>Discoba</taxon>
        <taxon>Heterolobosea</taxon>
        <taxon>Tetramitia</taxon>
        <taxon>Eutetramitia</taxon>
        <taxon>Acrasidae</taxon>
        <taxon>Acrasis</taxon>
    </lineage>
</organism>
<evidence type="ECO:0000313" key="11">
    <source>
        <dbReference type="Proteomes" id="UP001431209"/>
    </source>
</evidence>
<comment type="caution">
    <text evidence="10">The sequence shown here is derived from an EMBL/GenBank/DDBJ whole genome shotgun (WGS) entry which is preliminary data.</text>
</comment>
<dbReference type="InterPro" id="IPR011039">
    <property type="entry name" value="TFIIF_interaction"/>
</dbReference>
<evidence type="ECO:0000259" key="8">
    <source>
        <dbReference type="Pfam" id="PF02270"/>
    </source>
</evidence>
<evidence type="ECO:0000256" key="2">
    <source>
        <dbReference type="ARBA" id="ARBA00009543"/>
    </source>
</evidence>
<dbReference type="PANTHER" id="PTHR10445">
    <property type="entry name" value="GENERAL TRANSCRIPTION FACTOR IIF SUBUNIT 2"/>
    <property type="match status" value="1"/>
</dbReference>